<dbReference type="OrthoDB" id="7869153at2"/>
<dbReference type="RefSeq" id="WP_113030600.1">
    <property type="nucleotide sequence ID" value="NZ_QMFB01000004.1"/>
</dbReference>
<dbReference type="Pfam" id="PF14398">
    <property type="entry name" value="ATPgrasp_YheCD"/>
    <property type="match status" value="1"/>
</dbReference>
<name>A0A329MNN7_9BACL</name>
<sequence>MPGKWGLHTFYQKDSRIAPMLPETKRYGKSAFQDMLSRYGSVYVKPNMAHMGKGIMKVWKEDGGYRMLRVKGKPRTFATAESVCGHVLTAVKGKAHIVQQAIPLAEVNGRSYDIRVMMMRDGRNKWRYSGMLAKVAGSSSIITNVRRGGGYVLPIGQALSRSVAKGKQDEQKKLEKELVDASYAICDRFNKYKYSSQIGIDYGVDRDGKLWLIEVNFDYPSHALFARLRDKTLYRLIKRRRRDYKNRR</sequence>
<dbReference type="EMBL" id="QMFB01000004">
    <property type="protein sequence ID" value="RAV21509.1"/>
    <property type="molecule type" value="Genomic_DNA"/>
</dbReference>
<dbReference type="InterPro" id="IPR026838">
    <property type="entry name" value="YheC/D"/>
</dbReference>
<keyword evidence="2" id="KW-1185">Reference proteome</keyword>
<dbReference type="Gene3D" id="3.30.470.20">
    <property type="entry name" value="ATP-grasp fold, B domain"/>
    <property type="match status" value="1"/>
</dbReference>
<protein>
    <submittedName>
        <fullName evidence="1">YheC/YheD family protein</fullName>
    </submittedName>
</protein>
<comment type="caution">
    <text evidence="1">The sequence shown here is derived from an EMBL/GenBank/DDBJ whole genome shotgun (WGS) entry which is preliminary data.</text>
</comment>
<dbReference type="SUPFAM" id="SSF56059">
    <property type="entry name" value="Glutathione synthetase ATP-binding domain-like"/>
    <property type="match status" value="1"/>
</dbReference>
<gene>
    <name evidence="1" type="ORF">DQG23_09565</name>
</gene>
<dbReference type="Proteomes" id="UP000250369">
    <property type="component" value="Unassembled WGS sequence"/>
</dbReference>
<accession>A0A329MNN7</accession>
<organism evidence="1 2">
    <name type="scientific">Paenibacillus contaminans</name>
    <dbReference type="NCBI Taxonomy" id="450362"/>
    <lineage>
        <taxon>Bacteria</taxon>
        <taxon>Bacillati</taxon>
        <taxon>Bacillota</taxon>
        <taxon>Bacilli</taxon>
        <taxon>Bacillales</taxon>
        <taxon>Paenibacillaceae</taxon>
        <taxon>Paenibacillus</taxon>
    </lineage>
</organism>
<evidence type="ECO:0000313" key="2">
    <source>
        <dbReference type="Proteomes" id="UP000250369"/>
    </source>
</evidence>
<proteinExistence type="predicted"/>
<dbReference type="AlphaFoldDB" id="A0A329MNN7"/>
<reference evidence="1 2" key="1">
    <citation type="journal article" date="2009" name="Int. J. Syst. Evol. Microbiol.">
        <title>Paenibacillus contaminans sp. nov., isolated from a contaminated laboratory plate.</title>
        <authorList>
            <person name="Chou J.H."/>
            <person name="Lee J.H."/>
            <person name="Lin M.C."/>
            <person name="Chang P.S."/>
            <person name="Arun A.B."/>
            <person name="Young C.C."/>
            <person name="Chen W.M."/>
        </authorList>
    </citation>
    <scope>NUCLEOTIDE SEQUENCE [LARGE SCALE GENOMIC DNA]</scope>
    <source>
        <strain evidence="1 2">CKOBP-6</strain>
    </source>
</reference>
<evidence type="ECO:0000313" key="1">
    <source>
        <dbReference type="EMBL" id="RAV21509.1"/>
    </source>
</evidence>